<dbReference type="PRINTS" id="PR00598">
    <property type="entry name" value="HTHMARR"/>
</dbReference>
<sequence length="100" mass="11016">MDLQAMFFVADHPGCTASEVAQYLGVAATTMSAVADRLVRQGLITRERVLSNRRIVPLTLSKEGRRRVDAAVQMQNNHCRAMLSALEPDERAGFLSAMPK</sequence>
<dbReference type="PANTHER" id="PTHR33164:SF43">
    <property type="entry name" value="HTH-TYPE TRANSCRIPTIONAL REPRESSOR YETL"/>
    <property type="match status" value="1"/>
</dbReference>
<name>A0ABT2LUD9_9HYPH</name>
<feature type="domain" description="HTH marR-type" evidence="4">
    <location>
        <begin position="1"/>
        <end position="100"/>
    </location>
</feature>
<evidence type="ECO:0000313" key="6">
    <source>
        <dbReference type="Proteomes" id="UP001320831"/>
    </source>
</evidence>
<reference evidence="5 6" key="1">
    <citation type="submission" date="2022-09" db="EMBL/GenBank/DDBJ databases">
        <title>Chelativorans salina sp. nov., a novel slightly halophilic bacterium isolated from a saline lake sediment enrichment.</title>
        <authorList>
            <person name="Gao L."/>
            <person name="Fang B.-Z."/>
            <person name="Li W.-J."/>
        </authorList>
    </citation>
    <scope>NUCLEOTIDE SEQUENCE [LARGE SCALE GENOMIC DNA]</scope>
    <source>
        <strain evidence="5 6">EGI FJ00035</strain>
    </source>
</reference>
<dbReference type="InterPro" id="IPR036388">
    <property type="entry name" value="WH-like_DNA-bd_sf"/>
</dbReference>
<keyword evidence="1" id="KW-0805">Transcription regulation</keyword>
<keyword evidence="2" id="KW-0238">DNA-binding</keyword>
<organism evidence="5 6">
    <name type="scientific">Chelativorans salis</name>
    <dbReference type="NCBI Taxonomy" id="2978478"/>
    <lineage>
        <taxon>Bacteria</taxon>
        <taxon>Pseudomonadati</taxon>
        <taxon>Pseudomonadota</taxon>
        <taxon>Alphaproteobacteria</taxon>
        <taxon>Hyphomicrobiales</taxon>
        <taxon>Phyllobacteriaceae</taxon>
        <taxon>Chelativorans</taxon>
    </lineage>
</organism>
<dbReference type="InterPro" id="IPR039422">
    <property type="entry name" value="MarR/SlyA-like"/>
</dbReference>
<accession>A0ABT2LUD9</accession>
<dbReference type="InterPro" id="IPR036390">
    <property type="entry name" value="WH_DNA-bd_sf"/>
</dbReference>
<evidence type="ECO:0000256" key="1">
    <source>
        <dbReference type="ARBA" id="ARBA00023015"/>
    </source>
</evidence>
<dbReference type="EMBL" id="JAOCZP010000005">
    <property type="protein sequence ID" value="MCT7376804.1"/>
    <property type="molecule type" value="Genomic_DNA"/>
</dbReference>
<gene>
    <name evidence="5" type="ORF">N5A92_17365</name>
</gene>
<dbReference type="SUPFAM" id="SSF46785">
    <property type="entry name" value="Winged helix' DNA-binding domain"/>
    <property type="match status" value="1"/>
</dbReference>
<dbReference type="SMART" id="SM00347">
    <property type="entry name" value="HTH_MARR"/>
    <property type="match status" value="1"/>
</dbReference>
<dbReference type="Pfam" id="PF12802">
    <property type="entry name" value="MarR_2"/>
    <property type="match status" value="1"/>
</dbReference>
<proteinExistence type="predicted"/>
<keyword evidence="3" id="KW-0804">Transcription</keyword>
<dbReference type="InterPro" id="IPR023187">
    <property type="entry name" value="Tscrpt_reg_MarR-type_CS"/>
</dbReference>
<dbReference type="Gene3D" id="1.10.10.10">
    <property type="entry name" value="Winged helix-like DNA-binding domain superfamily/Winged helix DNA-binding domain"/>
    <property type="match status" value="1"/>
</dbReference>
<comment type="caution">
    <text evidence="5">The sequence shown here is derived from an EMBL/GenBank/DDBJ whole genome shotgun (WGS) entry which is preliminary data.</text>
</comment>
<keyword evidence="6" id="KW-1185">Reference proteome</keyword>
<evidence type="ECO:0000259" key="4">
    <source>
        <dbReference type="PROSITE" id="PS50995"/>
    </source>
</evidence>
<dbReference type="PROSITE" id="PS01117">
    <property type="entry name" value="HTH_MARR_1"/>
    <property type="match status" value="1"/>
</dbReference>
<evidence type="ECO:0000313" key="5">
    <source>
        <dbReference type="EMBL" id="MCT7376804.1"/>
    </source>
</evidence>
<dbReference type="RefSeq" id="WP_260905273.1">
    <property type="nucleotide sequence ID" value="NZ_JAOCZP010000005.1"/>
</dbReference>
<dbReference type="Proteomes" id="UP001320831">
    <property type="component" value="Unassembled WGS sequence"/>
</dbReference>
<dbReference type="InterPro" id="IPR000835">
    <property type="entry name" value="HTH_MarR-typ"/>
</dbReference>
<evidence type="ECO:0000256" key="2">
    <source>
        <dbReference type="ARBA" id="ARBA00023125"/>
    </source>
</evidence>
<protein>
    <submittedName>
        <fullName evidence="5">MarR family winged helix-turn-helix transcriptional regulator</fullName>
    </submittedName>
</protein>
<dbReference type="PROSITE" id="PS50995">
    <property type="entry name" value="HTH_MARR_2"/>
    <property type="match status" value="1"/>
</dbReference>
<dbReference type="PANTHER" id="PTHR33164">
    <property type="entry name" value="TRANSCRIPTIONAL REGULATOR, MARR FAMILY"/>
    <property type="match status" value="1"/>
</dbReference>
<evidence type="ECO:0000256" key="3">
    <source>
        <dbReference type="ARBA" id="ARBA00023163"/>
    </source>
</evidence>